<evidence type="ECO:0000313" key="2">
    <source>
        <dbReference type="Proteomes" id="UP001500668"/>
    </source>
</evidence>
<dbReference type="Proteomes" id="UP001500668">
    <property type="component" value="Unassembled WGS sequence"/>
</dbReference>
<organism evidence="1 2">
    <name type="scientific">Streptomyces crystallinus</name>
    <dbReference type="NCBI Taxonomy" id="68191"/>
    <lineage>
        <taxon>Bacteria</taxon>
        <taxon>Bacillati</taxon>
        <taxon>Actinomycetota</taxon>
        <taxon>Actinomycetes</taxon>
        <taxon>Kitasatosporales</taxon>
        <taxon>Streptomycetaceae</taxon>
        <taxon>Streptomyces</taxon>
    </lineage>
</organism>
<accession>A0ABP3PZ92</accession>
<evidence type="ECO:0000313" key="1">
    <source>
        <dbReference type="EMBL" id="GAA0579405.1"/>
    </source>
</evidence>
<keyword evidence="2" id="KW-1185">Reference proteome</keyword>
<name>A0ABP3PZ92_9ACTN</name>
<reference evidence="2" key="1">
    <citation type="journal article" date="2019" name="Int. J. Syst. Evol. Microbiol.">
        <title>The Global Catalogue of Microorganisms (GCM) 10K type strain sequencing project: providing services to taxonomists for standard genome sequencing and annotation.</title>
        <authorList>
            <consortium name="The Broad Institute Genomics Platform"/>
            <consortium name="The Broad Institute Genome Sequencing Center for Infectious Disease"/>
            <person name="Wu L."/>
            <person name="Ma J."/>
        </authorList>
    </citation>
    <scope>NUCLEOTIDE SEQUENCE [LARGE SCALE GENOMIC DNA]</scope>
    <source>
        <strain evidence="2">JCM 5067</strain>
    </source>
</reference>
<comment type="caution">
    <text evidence="1">The sequence shown here is derived from an EMBL/GenBank/DDBJ whole genome shotgun (WGS) entry which is preliminary data.</text>
</comment>
<protein>
    <submittedName>
        <fullName evidence="1">Uncharacterized protein</fullName>
    </submittedName>
</protein>
<dbReference type="EMBL" id="BAAACA010000004">
    <property type="protein sequence ID" value="GAA0579405.1"/>
    <property type="molecule type" value="Genomic_DNA"/>
</dbReference>
<sequence>MPNSALRWDGTIWKPCTIQARTGTSWKQAGPPRIWDGSQWRTARPPAVEFPRYSASTTGTFTDADVATVPLPDSIRLDDTVVSICASYGASEPTPRLMLASDSPQDRGVETEFSPLRSAFATVLDPTKLRLKVSMFAWHPSKGRAVSWRVSGRKDAGAVVMNLAYRQADNTALPVEPLVDYKTATTTDRMTLQSGSDYTSLYVAVALSRDLTGTQWPAGFTDTTEAFGRFGDLQVHMMASHTVGAPASPGILQLDSTVDQLGVALITIPGRANPDGHGVWILGDQAASILGKTTYLE</sequence>
<proteinExistence type="predicted"/>
<gene>
    <name evidence="1" type="ORF">GCM10010394_04950</name>
</gene>